<organism evidence="1 2">
    <name type="scientific">Papaver atlanticum</name>
    <dbReference type="NCBI Taxonomy" id="357466"/>
    <lineage>
        <taxon>Eukaryota</taxon>
        <taxon>Viridiplantae</taxon>
        <taxon>Streptophyta</taxon>
        <taxon>Embryophyta</taxon>
        <taxon>Tracheophyta</taxon>
        <taxon>Spermatophyta</taxon>
        <taxon>Magnoliopsida</taxon>
        <taxon>Ranunculales</taxon>
        <taxon>Papaveraceae</taxon>
        <taxon>Papaveroideae</taxon>
        <taxon>Papaver</taxon>
    </lineage>
</organism>
<evidence type="ECO:0000313" key="1">
    <source>
        <dbReference type="EMBL" id="KAI3874995.1"/>
    </source>
</evidence>
<reference evidence="1" key="1">
    <citation type="submission" date="2022-04" db="EMBL/GenBank/DDBJ databases">
        <title>A functionally conserved STORR gene fusion in Papaver species that diverged 16.8 million years ago.</title>
        <authorList>
            <person name="Catania T."/>
        </authorList>
    </citation>
    <scope>NUCLEOTIDE SEQUENCE</scope>
    <source>
        <strain evidence="1">S-188037</strain>
    </source>
</reference>
<comment type="caution">
    <text evidence="1">The sequence shown here is derived from an EMBL/GenBank/DDBJ whole genome shotgun (WGS) entry which is preliminary data.</text>
</comment>
<dbReference type="GO" id="GO:0009409">
    <property type="term" value="P:response to cold"/>
    <property type="evidence" value="ECO:0007669"/>
    <property type="project" value="UniProtKB-ARBA"/>
</dbReference>
<accession>A0AAD4SAA2</accession>
<dbReference type="InterPro" id="IPR009053">
    <property type="entry name" value="Prefoldin"/>
</dbReference>
<protein>
    <submittedName>
        <fullName evidence="1">Uncharacterized protein</fullName>
    </submittedName>
</protein>
<gene>
    <name evidence="1" type="ORF">MKW98_019568</name>
</gene>
<sequence>MDKIQKEHGLNDFRILKYCALAIPTIFDISPIYVVKTEVFDRLFPILSAEQKYSVLDLQDILQRLDTRHIFVDVGLGFLVEFTWPEAPEFISLKEARLAKDVLLFLFIYLSRFYRFGGALIIQQMEVDGNSRVFVTARIAY</sequence>
<proteinExistence type="predicted"/>
<keyword evidence="2" id="KW-1185">Reference proteome</keyword>
<dbReference type="Gene3D" id="1.10.287.370">
    <property type="match status" value="1"/>
</dbReference>
<dbReference type="Proteomes" id="UP001202328">
    <property type="component" value="Unassembled WGS sequence"/>
</dbReference>
<dbReference type="EMBL" id="JAJJMB010012638">
    <property type="protein sequence ID" value="KAI3874995.1"/>
    <property type="molecule type" value="Genomic_DNA"/>
</dbReference>
<evidence type="ECO:0000313" key="2">
    <source>
        <dbReference type="Proteomes" id="UP001202328"/>
    </source>
</evidence>
<name>A0AAD4SAA2_9MAGN</name>
<dbReference type="AlphaFoldDB" id="A0AAD4SAA2"/>
<dbReference type="GO" id="GO:0006457">
    <property type="term" value="P:protein folding"/>
    <property type="evidence" value="ECO:0007669"/>
    <property type="project" value="UniProtKB-ARBA"/>
</dbReference>